<dbReference type="InterPro" id="IPR028976">
    <property type="entry name" value="CheC-like_sf"/>
</dbReference>
<dbReference type="InterPro" id="IPR036429">
    <property type="entry name" value="SpoA-like_sf"/>
</dbReference>
<comment type="function">
    <text evidence="10">FliM is one of three proteins (FliG, FliN, FliM) that forms the rotor-mounted switch complex (C ring), located at the base of the basal body. This complex interacts with the CheY and CheZ chemotaxis proteins, in addition to contacting components of the motor that determine the direction of flagellar rotation.</text>
</comment>
<evidence type="ECO:0000313" key="13">
    <source>
        <dbReference type="Proteomes" id="UP000274661"/>
    </source>
</evidence>
<comment type="caution">
    <text evidence="12">The sequence shown here is derived from an EMBL/GenBank/DDBJ whole genome shotgun (WGS) entry which is preliminary data.</text>
</comment>
<keyword evidence="6" id="KW-0145">Chemotaxis</keyword>
<dbReference type="Gene3D" id="3.40.1550.10">
    <property type="entry name" value="CheC-like"/>
    <property type="match status" value="1"/>
</dbReference>
<evidence type="ECO:0000256" key="3">
    <source>
        <dbReference type="ARBA" id="ARBA00011049"/>
    </source>
</evidence>
<gene>
    <name evidence="12" type="ORF">HMF7854_12480</name>
</gene>
<dbReference type="PANTHER" id="PTHR30034">
    <property type="entry name" value="FLAGELLAR MOTOR SWITCH PROTEIN FLIM"/>
    <property type="match status" value="1"/>
</dbReference>
<dbReference type="PANTHER" id="PTHR30034:SF6">
    <property type="entry name" value="YOP PROTEINS TRANSLOCATION PROTEIN Q"/>
    <property type="match status" value="1"/>
</dbReference>
<dbReference type="GO" id="GO:0009425">
    <property type="term" value="C:bacterial-type flagellum basal body"/>
    <property type="evidence" value="ECO:0007669"/>
    <property type="project" value="UniProtKB-SubCell"/>
</dbReference>
<evidence type="ECO:0000313" key="12">
    <source>
        <dbReference type="EMBL" id="RST31563.1"/>
    </source>
</evidence>
<dbReference type="OrthoDB" id="7421075at2"/>
<dbReference type="GO" id="GO:0005886">
    <property type="term" value="C:plasma membrane"/>
    <property type="evidence" value="ECO:0007669"/>
    <property type="project" value="UniProtKB-SubCell"/>
</dbReference>
<evidence type="ECO:0000256" key="7">
    <source>
        <dbReference type="ARBA" id="ARBA00022779"/>
    </source>
</evidence>
<keyword evidence="7" id="KW-0283">Flagellar rotation</keyword>
<evidence type="ECO:0000259" key="11">
    <source>
        <dbReference type="Pfam" id="PF01052"/>
    </source>
</evidence>
<dbReference type="Pfam" id="PF01052">
    <property type="entry name" value="FliMN_C"/>
    <property type="match status" value="1"/>
</dbReference>
<evidence type="ECO:0000256" key="8">
    <source>
        <dbReference type="ARBA" id="ARBA00023136"/>
    </source>
</evidence>
<sequence>MSLVAAHRTVVPASLIRSAPAAPEAGHAGLDRVGERLTRGLAELFGGLIGTSATVTAAPLRSEGGRVDADAVLRHVRVDALGGTIAIALARGTVVRLVDLHYGGDGESDAGRDQLSAAENRFVTRIAAALAELLPAAWLPLGLTGAALDETGAASDGPAAVQAFTIGWGEGASVELALHYPLALLAALPSVAGADAGESDGDAEWQARLTERALAVPFSVRAVFARPELALTRLMSLKPGDIIPVSLPAQIDLEVVGLRLARGSAGESNDRAAICIDQF</sequence>
<dbReference type="EMBL" id="RWJF01000001">
    <property type="protein sequence ID" value="RST31563.1"/>
    <property type="molecule type" value="Genomic_DNA"/>
</dbReference>
<evidence type="ECO:0000256" key="4">
    <source>
        <dbReference type="ARBA" id="ARBA00021898"/>
    </source>
</evidence>
<reference evidence="12 13" key="1">
    <citation type="submission" date="2018-12" db="EMBL/GenBank/DDBJ databases">
        <title>Sphingomonas sp. HMF7854 Genome sequencing and assembly.</title>
        <authorList>
            <person name="Cha I."/>
            <person name="Kang H."/>
            <person name="Kim H."/>
            <person name="Kang J."/>
            <person name="Joh K."/>
        </authorList>
    </citation>
    <scope>NUCLEOTIDE SEQUENCE [LARGE SCALE GENOMIC DNA]</scope>
    <source>
        <strain evidence="12 13">HMF7854</strain>
    </source>
</reference>
<dbReference type="GO" id="GO:0071978">
    <property type="term" value="P:bacterial-type flagellum-dependent swarming motility"/>
    <property type="evidence" value="ECO:0007669"/>
    <property type="project" value="TreeGrafter"/>
</dbReference>
<dbReference type="InterPro" id="IPR001543">
    <property type="entry name" value="FliN-like_C"/>
</dbReference>
<evidence type="ECO:0000256" key="1">
    <source>
        <dbReference type="ARBA" id="ARBA00004117"/>
    </source>
</evidence>
<comment type="subcellular location">
    <subcellularLocation>
        <location evidence="1">Bacterial flagellum basal body</location>
    </subcellularLocation>
    <subcellularLocation>
        <location evidence="2">Cell membrane</location>
        <topology evidence="2">Peripheral membrane protein</topology>
    </subcellularLocation>
</comment>
<dbReference type="AlphaFoldDB" id="A0A429VCA4"/>
<dbReference type="Gene3D" id="2.30.330.10">
    <property type="entry name" value="SpoA-like"/>
    <property type="match status" value="1"/>
</dbReference>
<name>A0A429VCA4_9SPHN</name>
<dbReference type="GO" id="GO:0050918">
    <property type="term" value="P:positive chemotaxis"/>
    <property type="evidence" value="ECO:0007669"/>
    <property type="project" value="TreeGrafter"/>
</dbReference>
<proteinExistence type="inferred from homology"/>
<dbReference type="Proteomes" id="UP000274661">
    <property type="component" value="Unassembled WGS sequence"/>
</dbReference>
<protein>
    <recommendedName>
        <fullName evidence="4">Flagellar motor switch protein FliM</fullName>
    </recommendedName>
</protein>
<keyword evidence="5" id="KW-1003">Cell membrane</keyword>
<accession>A0A429VCA4</accession>
<evidence type="ECO:0000256" key="6">
    <source>
        <dbReference type="ARBA" id="ARBA00022500"/>
    </source>
</evidence>
<feature type="domain" description="Flagellar motor switch protein FliN-like C-terminal" evidence="11">
    <location>
        <begin position="214"/>
        <end position="278"/>
    </location>
</feature>
<organism evidence="12 13">
    <name type="scientific">Sphingomonas ginkgonis</name>
    <dbReference type="NCBI Taxonomy" id="2315330"/>
    <lineage>
        <taxon>Bacteria</taxon>
        <taxon>Pseudomonadati</taxon>
        <taxon>Pseudomonadota</taxon>
        <taxon>Alphaproteobacteria</taxon>
        <taxon>Sphingomonadales</taxon>
        <taxon>Sphingomonadaceae</taxon>
        <taxon>Sphingomonas</taxon>
    </lineage>
</organism>
<comment type="similarity">
    <text evidence="3">Belongs to the FliM family.</text>
</comment>
<keyword evidence="8" id="KW-0472">Membrane</keyword>
<keyword evidence="13" id="KW-1185">Reference proteome</keyword>
<evidence type="ECO:0000256" key="10">
    <source>
        <dbReference type="ARBA" id="ARBA00025044"/>
    </source>
</evidence>
<keyword evidence="9" id="KW-0975">Bacterial flagellum</keyword>
<dbReference type="SUPFAM" id="SSF101801">
    <property type="entry name" value="Surface presentation of antigens (SPOA)"/>
    <property type="match status" value="1"/>
</dbReference>
<dbReference type="RefSeq" id="WP_126719409.1">
    <property type="nucleotide sequence ID" value="NZ_RWJF01000001.1"/>
</dbReference>
<evidence type="ECO:0000256" key="9">
    <source>
        <dbReference type="ARBA" id="ARBA00023143"/>
    </source>
</evidence>
<evidence type="ECO:0000256" key="2">
    <source>
        <dbReference type="ARBA" id="ARBA00004202"/>
    </source>
</evidence>
<evidence type="ECO:0000256" key="5">
    <source>
        <dbReference type="ARBA" id="ARBA00022475"/>
    </source>
</evidence>